<dbReference type="SUPFAM" id="SSF46955">
    <property type="entry name" value="Putative DNA-binding domain"/>
    <property type="match status" value="1"/>
</dbReference>
<reference evidence="1 2" key="1">
    <citation type="submission" date="2018-12" db="EMBL/GenBank/DDBJ databases">
        <title>The genome sequences of Variovorax guangxiensis DSM 27352.</title>
        <authorList>
            <person name="Gao J."/>
            <person name="Sun J."/>
        </authorList>
    </citation>
    <scope>NUCLEOTIDE SEQUENCE [LARGE SCALE GENOMIC DNA]</scope>
    <source>
        <strain evidence="1 2">DSM 27352</strain>
    </source>
</reference>
<dbReference type="EMBL" id="RXFT01000001">
    <property type="protein sequence ID" value="RUR65889.1"/>
    <property type="molecule type" value="Genomic_DNA"/>
</dbReference>
<dbReference type="Proteomes" id="UP000281118">
    <property type="component" value="Unassembled WGS sequence"/>
</dbReference>
<dbReference type="OrthoDB" id="6615103at2"/>
<sequence>MTAKTIVPLEQETRSAIPTSEAAHHLSRSTATLQLWACKGGPVKPLRVGGRLAWPVSDIKRLLGVTA</sequence>
<dbReference type="RefSeq" id="WP_126019005.1">
    <property type="nucleotide sequence ID" value="NZ_RXFT01000001.1"/>
</dbReference>
<dbReference type="GO" id="GO:0003677">
    <property type="term" value="F:DNA binding"/>
    <property type="evidence" value="ECO:0007669"/>
    <property type="project" value="UniProtKB-KW"/>
</dbReference>
<dbReference type="AlphaFoldDB" id="A0A3S0ZKR3"/>
<accession>A0A3S0ZKR3</accession>
<keyword evidence="1" id="KW-0238">DNA-binding</keyword>
<organism evidence="1 2">
    <name type="scientific">Variovorax guangxiensis</name>
    <dbReference type="NCBI Taxonomy" id="1775474"/>
    <lineage>
        <taxon>Bacteria</taxon>
        <taxon>Pseudomonadati</taxon>
        <taxon>Pseudomonadota</taxon>
        <taxon>Betaproteobacteria</taxon>
        <taxon>Burkholderiales</taxon>
        <taxon>Comamonadaceae</taxon>
        <taxon>Variovorax</taxon>
    </lineage>
</organism>
<evidence type="ECO:0000313" key="1">
    <source>
        <dbReference type="EMBL" id="RUR65889.1"/>
    </source>
</evidence>
<protein>
    <submittedName>
        <fullName evidence="1">DNA-binding protein</fullName>
    </submittedName>
</protein>
<name>A0A3S0ZKR3_9BURK</name>
<proteinExistence type="predicted"/>
<dbReference type="InterPro" id="IPR009061">
    <property type="entry name" value="DNA-bd_dom_put_sf"/>
</dbReference>
<gene>
    <name evidence="1" type="ORF">EJP67_02320</name>
</gene>
<comment type="caution">
    <text evidence="1">The sequence shown here is derived from an EMBL/GenBank/DDBJ whole genome shotgun (WGS) entry which is preliminary data.</text>
</comment>
<evidence type="ECO:0000313" key="2">
    <source>
        <dbReference type="Proteomes" id="UP000281118"/>
    </source>
</evidence>